<dbReference type="AlphaFoldDB" id="A0A3E2GZ38"/>
<evidence type="ECO:0000313" key="3">
    <source>
        <dbReference type="EMBL" id="RFU26396.1"/>
    </source>
</evidence>
<feature type="domain" description="AMP-binding enzyme C-terminal" evidence="2">
    <location>
        <begin position="481"/>
        <end position="563"/>
    </location>
</feature>
<accession>A0A3E2GZ38</accession>
<dbReference type="GO" id="GO:0016405">
    <property type="term" value="F:CoA-ligase activity"/>
    <property type="evidence" value="ECO:0007669"/>
    <property type="project" value="TreeGrafter"/>
</dbReference>
<dbReference type="Gene3D" id="2.30.38.10">
    <property type="entry name" value="Luciferase, Domain 3"/>
    <property type="match status" value="1"/>
</dbReference>
<dbReference type="Pfam" id="PF00501">
    <property type="entry name" value="AMP-binding"/>
    <property type="match status" value="1"/>
</dbReference>
<dbReference type="EMBL" id="NCSJ02000264">
    <property type="protein sequence ID" value="RFU26396.1"/>
    <property type="molecule type" value="Genomic_DNA"/>
</dbReference>
<feature type="domain" description="AMP-dependent synthetase/ligase" evidence="1">
    <location>
        <begin position="48"/>
        <end position="422"/>
    </location>
</feature>
<reference evidence="3 4" key="1">
    <citation type="submission" date="2018-05" db="EMBL/GenBank/DDBJ databases">
        <title>Draft genome sequence of Scytalidium lignicola DSM 105466, a ubiquitous saprotrophic fungus.</title>
        <authorList>
            <person name="Buettner E."/>
            <person name="Gebauer A.M."/>
            <person name="Hofrichter M."/>
            <person name="Liers C."/>
            <person name="Kellner H."/>
        </authorList>
    </citation>
    <scope>NUCLEOTIDE SEQUENCE [LARGE SCALE GENOMIC DNA]</scope>
    <source>
        <strain evidence="3 4">DSM 105466</strain>
    </source>
</reference>
<evidence type="ECO:0000259" key="1">
    <source>
        <dbReference type="Pfam" id="PF00501"/>
    </source>
</evidence>
<dbReference type="InterPro" id="IPR045851">
    <property type="entry name" value="AMP-bd_C_sf"/>
</dbReference>
<dbReference type="InterPro" id="IPR020845">
    <property type="entry name" value="AMP-binding_CS"/>
</dbReference>
<dbReference type="OMA" id="RDPYTCG"/>
<dbReference type="STRING" id="5539.A0A3E2GZ38"/>
<sequence length="584" mass="64696">MVFTPPSWVPDFPFELPDSISISEFVHTETYGRRPYKYSRNPFTCGLTGKTYTNAETSENIEYVARGLAKEVGWSPNDGTEWDKVVCVFSLNTIDYMPLLYSVHRLSGIVSPANAVYSASELEYQLKSSKAKALVTCIPLLETAIEAAKAAGIPPNRIFILEMAKQFSGDKLVPFKSVTELMEVGRKLPELEPLRWERGRGRKQTAYLSYSSGTSGFPKGVMISHYNVIANILQFATYDTPFRSKKAENKRAEVSLALLPFSHIYGLSVIGSQGPYQGDELVVLPKFEMKSFLTTIATFKANNLFIVPPIIIAMLNNKSLLTEFDLSNVTGILSGAAPLGEETIRDLQMQFPSWIIRQGYGLTELSPTVTIGNQLDIWGASCGCLLPRSKAKLINMEGVELTGYDEPGELVVQSPSLCLGYFENDKANEETFITDTDGTRWMRTGDEAVFRKAPSGHEHIFITDRIKELIKVKGIQVAPAELEAHILTHPSVADVAVIAVPDHDAGEVPKAFIVKASSVGLEENDRMVARVIARHVEKHKARHKWLRGGIEFVDVIPKSPSGKILRRLLRDQDRAARKASGAKL</sequence>
<evidence type="ECO:0000313" key="4">
    <source>
        <dbReference type="Proteomes" id="UP000258309"/>
    </source>
</evidence>
<dbReference type="InterPro" id="IPR000873">
    <property type="entry name" value="AMP-dep_synth/lig_dom"/>
</dbReference>
<keyword evidence="4" id="KW-1185">Reference proteome</keyword>
<proteinExistence type="predicted"/>
<dbReference type="Gene3D" id="3.30.300.30">
    <property type="match status" value="1"/>
</dbReference>
<dbReference type="PROSITE" id="PS00455">
    <property type="entry name" value="AMP_BINDING"/>
    <property type="match status" value="1"/>
</dbReference>
<dbReference type="SUPFAM" id="SSF56801">
    <property type="entry name" value="Acetyl-CoA synthetase-like"/>
    <property type="match status" value="1"/>
</dbReference>
<comment type="caution">
    <text evidence="3">The sequence shown here is derived from an EMBL/GenBank/DDBJ whole genome shotgun (WGS) entry which is preliminary data.</text>
</comment>
<dbReference type="Gene3D" id="3.40.50.980">
    <property type="match status" value="2"/>
</dbReference>
<organism evidence="3 4">
    <name type="scientific">Scytalidium lignicola</name>
    <name type="common">Hyphomycete</name>
    <dbReference type="NCBI Taxonomy" id="5539"/>
    <lineage>
        <taxon>Eukaryota</taxon>
        <taxon>Fungi</taxon>
        <taxon>Dikarya</taxon>
        <taxon>Ascomycota</taxon>
        <taxon>Pezizomycotina</taxon>
        <taxon>Leotiomycetes</taxon>
        <taxon>Leotiomycetes incertae sedis</taxon>
        <taxon>Scytalidium</taxon>
    </lineage>
</organism>
<feature type="non-terminal residue" evidence="3">
    <location>
        <position position="584"/>
    </location>
</feature>
<feature type="non-terminal residue" evidence="3">
    <location>
        <position position="1"/>
    </location>
</feature>
<dbReference type="Proteomes" id="UP000258309">
    <property type="component" value="Unassembled WGS sequence"/>
</dbReference>
<gene>
    <name evidence="3" type="ORF">B7463_g9946</name>
</gene>
<dbReference type="Pfam" id="PF13193">
    <property type="entry name" value="AMP-binding_C"/>
    <property type="match status" value="1"/>
</dbReference>
<dbReference type="OrthoDB" id="6509636at2759"/>
<dbReference type="InterPro" id="IPR025110">
    <property type="entry name" value="AMP-bd_C"/>
</dbReference>
<protein>
    <submittedName>
        <fullName evidence="3">Uncharacterized protein</fullName>
    </submittedName>
</protein>
<dbReference type="CDD" id="cd05911">
    <property type="entry name" value="Firefly_Luc_like"/>
    <property type="match status" value="1"/>
</dbReference>
<dbReference type="PANTHER" id="PTHR24096:SF422">
    <property type="entry name" value="BCDNA.GH02901"/>
    <property type="match status" value="1"/>
</dbReference>
<evidence type="ECO:0000259" key="2">
    <source>
        <dbReference type="Pfam" id="PF13193"/>
    </source>
</evidence>
<name>A0A3E2GZ38_SCYLI</name>
<dbReference type="PANTHER" id="PTHR24096">
    <property type="entry name" value="LONG-CHAIN-FATTY-ACID--COA LIGASE"/>
    <property type="match status" value="1"/>
</dbReference>